<evidence type="ECO:0000256" key="1">
    <source>
        <dbReference type="SAM" id="Coils"/>
    </source>
</evidence>
<evidence type="ECO:0000313" key="3">
    <source>
        <dbReference type="Proteomes" id="UP000017081"/>
    </source>
</evidence>
<dbReference type="HOGENOM" id="CLU_1029318_0_0_0"/>
<feature type="coiled-coil region" evidence="1">
    <location>
        <begin position="50"/>
        <end position="77"/>
    </location>
</feature>
<protein>
    <recommendedName>
        <fullName evidence="4">P-type conjugative transfer protein TrbJ</fullName>
    </recommendedName>
</protein>
<reference evidence="2 3" key="1">
    <citation type="submission" date="2013-08" db="EMBL/GenBank/DDBJ databases">
        <authorList>
            <person name="Weinstock G."/>
            <person name="Sodergren E."/>
            <person name="Wylie T."/>
            <person name="Fulton L."/>
            <person name="Fulton R."/>
            <person name="Fronick C."/>
            <person name="O'Laughlin M."/>
            <person name="Godfrey J."/>
            <person name="Miner T."/>
            <person name="Herter B."/>
            <person name="Appelbaum E."/>
            <person name="Cordes M."/>
            <person name="Lek S."/>
            <person name="Wollam A."/>
            <person name="Pepin K.H."/>
            <person name="Palsikar V.B."/>
            <person name="Mitreva M."/>
            <person name="Wilson R.K."/>
        </authorList>
    </citation>
    <scope>NUCLEOTIDE SEQUENCE [LARGE SCALE GENOMIC DNA]</scope>
    <source>
        <strain evidence="2 3">ATCC BAA-474</strain>
    </source>
</reference>
<comment type="caution">
    <text evidence="2">The sequence shown here is derived from an EMBL/GenBank/DDBJ whole genome shotgun (WGS) entry which is preliminary data.</text>
</comment>
<evidence type="ECO:0000313" key="2">
    <source>
        <dbReference type="EMBL" id="ERT65581.1"/>
    </source>
</evidence>
<dbReference type="AlphaFoldDB" id="U7V203"/>
<dbReference type="RefSeq" id="WP_023052303.1">
    <property type="nucleotide sequence ID" value="NZ_CP173070.2"/>
</dbReference>
<keyword evidence="1" id="KW-0175">Coiled coil</keyword>
<keyword evidence="3" id="KW-1185">Reference proteome</keyword>
<gene>
    <name evidence="2" type="ORF">HMPREF0202_02777</name>
</gene>
<dbReference type="eggNOG" id="ENOG502ZQ4K">
    <property type="taxonomic scope" value="Bacteria"/>
</dbReference>
<name>U7V203_9FUSO</name>
<evidence type="ECO:0008006" key="4">
    <source>
        <dbReference type="Google" id="ProtNLM"/>
    </source>
</evidence>
<proteinExistence type="predicted"/>
<feature type="coiled-coil region" evidence="1">
    <location>
        <begin position="233"/>
        <end position="264"/>
    </location>
</feature>
<organism evidence="2 3">
    <name type="scientific">Cetobacterium somerae ATCC BAA-474</name>
    <dbReference type="NCBI Taxonomy" id="1319815"/>
    <lineage>
        <taxon>Bacteria</taxon>
        <taxon>Fusobacteriati</taxon>
        <taxon>Fusobacteriota</taxon>
        <taxon>Fusobacteriia</taxon>
        <taxon>Fusobacteriales</taxon>
        <taxon>Fusobacteriaceae</taxon>
        <taxon>Cetobacterium</taxon>
    </lineage>
</organism>
<dbReference type="EMBL" id="AXZF01000166">
    <property type="protein sequence ID" value="ERT65581.1"/>
    <property type="molecule type" value="Genomic_DNA"/>
</dbReference>
<sequence>MRKIRSLVLLFIILGLSTLGKSISIKGFGDLLNLVKTISKTQTGMNTELLDQGIKQAKQIENEINMIKNQVENLKRLGKNISDGNINSLRYALNQAISLQDQSKGFIYNQQELVNRYWDIYKKDPENFEKNTEFTEENLKKVDRELKKAKEMTQYALYDSMINSGFTAQLKSDKANLETLLNASSTTTGALQAIQATNNLLGQTNTILLDLKSVMSTMVKMNASVESVKVTEDNAKENKLDTLEADLKKSMNEELQRYEELKKQKVTIGG</sequence>
<accession>U7V203</accession>
<dbReference type="Proteomes" id="UP000017081">
    <property type="component" value="Unassembled WGS sequence"/>
</dbReference>
<dbReference type="STRING" id="1319815.HMPREF0202_02777"/>